<keyword evidence="4 5" id="KW-0472">Membrane</keyword>
<keyword evidence="7" id="KW-1185">Reference proteome</keyword>
<keyword evidence="3 5" id="KW-1133">Transmembrane helix</keyword>
<dbReference type="Pfam" id="PF00822">
    <property type="entry name" value="PMP22_Claudin"/>
    <property type="match status" value="1"/>
</dbReference>
<accession>A0ABP0GMV1</accession>
<evidence type="ECO:0000256" key="2">
    <source>
        <dbReference type="ARBA" id="ARBA00022692"/>
    </source>
</evidence>
<reference evidence="6 7" key="1">
    <citation type="submission" date="2024-02" db="EMBL/GenBank/DDBJ databases">
        <authorList>
            <person name="Daric V."/>
            <person name="Darras S."/>
        </authorList>
    </citation>
    <scope>NUCLEOTIDE SEQUENCE [LARGE SCALE GENOMIC DNA]</scope>
</reference>
<dbReference type="PANTHER" id="PTHR10671:SF108">
    <property type="entry name" value="CLAUDIN FAMILY PROTEIN-RELATED"/>
    <property type="match status" value="1"/>
</dbReference>
<organism evidence="6 7">
    <name type="scientific">Clavelina lepadiformis</name>
    <name type="common">Light-bulb sea squirt</name>
    <name type="synonym">Ascidia lepadiformis</name>
    <dbReference type="NCBI Taxonomy" id="159417"/>
    <lineage>
        <taxon>Eukaryota</taxon>
        <taxon>Metazoa</taxon>
        <taxon>Chordata</taxon>
        <taxon>Tunicata</taxon>
        <taxon>Ascidiacea</taxon>
        <taxon>Aplousobranchia</taxon>
        <taxon>Clavelinidae</taxon>
        <taxon>Clavelina</taxon>
    </lineage>
</organism>
<feature type="transmembrane region" description="Helical" evidence="5">
    <location>
        <begin position="130"/>
        <end position="149"/>
    </location>
</feature>
<evidence type="ECO:0000256" key="4">
    <source>
        <dbReference type="ARBA" id="ARBA00023136"/>
    </source>
</evidence>
<dbReference type="PANTHER" id="PTHR10671">
    <property type="entry name" value="EPITHELIAL MEMBRANE PROTEIN-RELATED"/>
    <property type="match status" value="1"/>
</dbReference>
<name>A0ABP0GMV1_CLALP</name>
<evidence type="ECO:0000256" key="5">
    <source>
        <dbReference type="SAM" id="Phobius"/>
    </source>
</evidence>
<keyword evidence="2 5" id="KW-0812">Transmembrane</keyword>
<dbReference type="InterPro" id="IPR050579">
    <property type="entry name" value="PMP-22/EMP/MP20-like"/>
</dbReference>
<proteinExistence type="predicted"/>
<evidence type="ECO:0000256" key="3">
    <source>
        <dbReference type="ARBA" id="ARBA00022989"/>
    </source>
</evidence>
<protein>
    <submittedName>
        <fullName evidence="6">Uncharacterized protein</fullName>
    </submittedName>
</protein>
<feature type="transmembrane region" description="Helical" evidence="5">
    <location>
        <begin position="100"/>
        <end position="118"/>
    </location>
</feature>
<comment type="caution">
    <text evidence="6">The sequence shown here is derived from an EMBL/GenBank/DDBJ whole genome shotgun (WGS) entry which is preliminary data.</text>
</comment>
<dbReference type="Gene3D" id="1.20.140.150">
    <property type="match status" value="1"/>
</dbReference>
<evidence type="ECO:0000313" key="6">
    <source>
        <dbReference type="EMBL" id="CAK8693053.1"/>
    </source>
</evidence>
<dbReference type="InterPro" id="IPR004031">
    <property type="entry name" value="PMP22/EMP/MP20/Claudin"/>
</dbReference>
<feature type="transmembrane region" description="Helical" evidence="5">
    <location>
        <begin position="68"/>
        <end position="88"/>
    </location>
</feature>
<gene>
    <name evidence="6" type="ORF">CVLEPA_LOCUS26382</name>
</gene>
<comment type="subcellular location">
    <subcellularLocation>
        <location evidence="1">Membrane</location>
        <topology evidence="1">Multi-pass membrane protein</topology>
    </subcellularLocation>
</comment>
<evidence type="ECO:0000256" key="1">
    <source>
        <dbReference type="ARBA" id="ARBA00004141"/>
    </source>
</evidence>
<feature type="transmembrane region" description="Helical" evidence="5">
    <location>
        <begin position="12"/>
        <end position="32"/>
    </location>
</feature>
<sequence length="151" mass="16095">MQLKVALSVEIILTLTVLILTIVSESTSSWIVSGSGVGETSLGLWQSCANGRCFAITDAPPFFEAVRAMSILAIISQALALFAIGYAFKDPKYHPKMCTSFLSMAGLFMVIAMAVFTGKARLSSYGYSYVLGWVSAVANGLVSIVVGCLHR</sequence>
<dbReference type="Proteomes" id="UP001642483">
    <property type="component" value="Unassembled WGS sequence"/>
</dbReference>
<dbReference type="EMBL" id="CAWYQH010000130">
    <property type="protein sequence ID" value="CAK8693053.1"/>
    <property type="molecule type" value="Genomic_DNA"/>
</dbReference>
<evidence type="ECO:0000313" key="7">
    <source>
        <dbReference type="Proteomes" id="UP001642483"/>
    </source>
</evidence>